<proteinExistence type="predicted"/>
<sequence length="86" mass="10020">MISGECYWKKKKKKKIDSLFDFVLERLQIHLPNVSILAVRRQIEPLDFSNQFISSGILLNYAKFNLFSLIKKCPCSHVESKPFLST</sequence>
<dbReference type="EMBL" id="JYDQ01000099">
    <property type="protein sequence ID" value="KRY15218.1"/>
    <property type="molecule type" value="Genomic_DNA"/>
</dbReference>
<accession>A0A0V0ZS01</accession>
<reference evidence="1 2" key="1">
    <citation type="submission" date="2015-01" db="EMBL/GenBank/DDBJ databases">
        <title>Evolution of Trichinella species and genotypes.</title>
        <authorList>
            <person name="Korhonen P.K."/>
            <person name="Edoardo P."/>
            <person name="Giuseppe L.R."/>
            <person name="Gasser R.B."/>
        </authorList>
    </citation>
    <scope>NUCLEOTIDE SEQUENCE [LARGE SCALE GENOMIC DNA]</scope>
    <source>
        <strain evidence="1">ISS2496</strain>
    </source>
</reference>
<evidence type="ECO:0000313" key="2">
    <source>
        <dbReference type="Proteomes" id="UP000054783"/>
    </source>
</evidence>
<dbReference type="AlphaFoldDB" id="A0A0V0ZS01"/>
<comment type="caution">
    <text evidence="1">The sequence shown here is derived from an EMBL/GenBank/DDBJ whole genome shotgun (WGS) entry which is preliminary data.</text>
</comment>
<name>A0A0V0ZS01_9BILA</name>
<evidence type="ECO:0000313" key="1">
    <source>
        <dbReference type="EMBL" id="KRY15218.1"/>
    </source>
</evidence>
<organism evidence="1 2">
    <name type="scientific">Trichinella patagoniensis</name>
    <dbReference type="NCBI Taxonomy" id="990121"/>
    <lineage>
        <taxon>Eukaryota</taxon>
        <taxon>Metazoa</taxon>
        <taxon>Ecdysozoa</taxon>
        <taxon>Nematoda</taxon>
        <taxon>Enoplea</taxon>
        <taxon>Dorylaimia</taxon>
        <taxon>Trichinellida</taxon>
        <taxon>Trichinellidae</taxon>
        <taxon>Trichinella</taxon>
    </lineage>
</organism>
<gene>
    <name evidence="1" type="ORF">T12_16745</name>
</gene>
<dbReference type="Proteomes" id="UP000054783">
    <property type="component" value="Unassembled WGS sequence"/>
</dbReference>
<keyword evidence="2" id="KW-1185">Reference proteome</keyword>
<protein>
    <submittedName>
        <fullName evidence="1">Uncharacterized protein</fullName>
    </submittedName>
</protein>